<evidence type="ECO:0000256" key="1">
    <source>
        <dbReference type="SAM" id="MobiDB-lite"/>
    </source>
</evidence>
<organism evidence="2">
    <name type="scientific">Ixodes ricinus</name>
    <name type="common">Common tick</name>
    <name type="synonym">Acarus ricinus</name>
    <dbReference type="NCBI Taxonomy" id="34613"/>
    <lineage>
        <taxon>Eukaryota</taxon>
        <taxon>Metazoa</taxon>
        <taxon>Ecdysozoa</taxon>
        <taxon>Arthropoda</taxon>
        <taxon>Chelicerata</taxon>
        <taxon>Arachnida</taxon>
        <taxon>Acari</taxon>
        <taxon>Parasitiformes</taxon>
        <taxon>Ixodida</taxon>
        <taxon>Ixodoidea</taxon>
        <taxon>Ixodidae</taxon>
        <taxon>Ixodinae</taxon>
        <taxon>Ixodes</taxon>
    </lineage>
</organism>
<feature type="region of interest" description="Disordered" evidence="1">
    <location>
        <begin position="1"/>
        <end position="25"/>
    </location>
</feature>
<dbReference type="EMBL" id="GADI01001426">
    <property type="protein sequence ID" value="JAA72382.1"/>
    <property type="molecule type" value="mRNA"/>
</dbReference>
<proteinExistence type="evidence at transcript level"/>
<protein>
    <submittedName>
        <fullName evidence="2">Putative secreted protein</fullName>
    </submittedName>
</protein>
<accession>A0A0K8RMK8</accession>
<sequence length="87" mass="9719">MPAVLRTRDPSPRQTSPRQRPGSLQACAYPGISTSSWLHGPLSVTPRLPPGSDNSPVDIRLQDLKNKITRLKLSAPRLPQHLQHRRL</sequence>
<feature type="compositionally biased region" description="Basic and acidic residues" evidence="1">
    <location>
        <begin position="1"/>
        <end position="11"/>
    </location>
</feature>
<evidence type="ECO:0000313" key="2">
    <source>
        <dbReference type="EMBL" id="JAA72382.1"/>
    </source>
</evidence>
<name>A0A0K8RMK8_IXORI</name>
<reference evidence="2" key="1">
    <citation type="submission" date="2012-12" db="EMBL/GenBank/DDBJ databases">
        <title>Identification and characterization of a phenylalanine ammonia-lyase gene family in Isatis indigotica Fort.</title>
        <authorList>
            <person name="Liu Q."/>
            <person name="Chen J."/>
            <person name="Zhou X."/>
            <person name="Di P."/>
            <person name="Xiao Y."/>
            <person name="Xuan H."/>
            <person name="Zhang L."/>
            <person name="Chen W."/>
        </authorList>
    </citation>
    <scope>NUCLEOTIDE SEQUENCE</scope>
    <source>
        <tissue evidence="2">Salivary gland</tissue>
    </source>
</reference>
<feature type="compositionally biased region" description="Low complexity" evidence="1">
    <location>
        <begin position="12"/>
        <end position="21"/>
    </location>
</feature>
<dbReference type="AlphaFoldDB" id="A0A0K8RMK8"/>